<dbReference type="AlphaFoldDB" id="A0AAQ1P4G8"/>
<proteinExistence type="predicted"/>
<organism evidence="1 2">
    <name type="scientific">Pseudomonas inefficax</name>
    <dbReference type="NCBI Taxonomy" id="2078786"/>
    <lineage>
        <taxon>Bacteria</taxon>
        <taxon>Pseudomonadati</taxon>
        <taxon>Pseudomonadota</taxon>
        <taxon>Gammaproteobacteria</taxon>
        <taxon>Pseudomonadales</taxon>
        <taxon>Pseudomonadaceae</taxon>
        <taxon>Pseudomonas</taxon>
    </lineage>
</organism>
<gene>
    <name evidence="1" type="ORF">JV551A3_V1_10094</name>
</gene>
<dbReference type="Proteomes" id="UP000294335">
    <property type="component" value="Unassembled WGS sequence"/>
</dbReference>
<reference evidence="1 2" key="1">
    <citation type="submission" date="2018-02" db="EMBL/GenBank/DDBJ databases">
        <authorList>
            <person name="Dubost A."/>
        </authorList>
    </citation>
    <scope>NUCLEOTIDE SEQUENCE [LARGE SCALE GENOMIC DNA]</scope>
    <source>
        <strain evidence="2">JV551A3</strain>
    </source>
</reference>
<sequence>MPATPWVTVYCAAFRPDASGLISKQATPVVPRGLLFFDAPKGAQAKRLDDECTGWRDHGLQVRLVHP</sequence>
<dbReference type="EMBL" id="OPYN01000001">
    <property type="protein sequence ID" value="SPO58279.1"/>
    <property type="molecule type" value="Genomic_DNA"/>
</dbReference>
<comment type="caution">
    <text evidence="1">The sequence shown here is derived from an EMBL/GenBank/DDBJ whole genome shotgun (WGS) entry which is preliminary data.</text>
</comment>
<name>A0AAQ1P4G8_9PSED</name>
<evidence type="ECO:0000313" key="2">
    <source>
        <dbReference type="Proteomes" id="UP000294335"/>
    </source>
</evidence>
<keyword evidence="2" id="KW-1185">Reference proteome</keyword>
<evidence type="ECO:0000313" key="1">
    <source>
        <dbReference type="EMBL" id="SPO58279.1"/>
    </source>
</evidence>
<accession>A0AAQ1P4G8</accession>
<protein>
    <submittedName>
        <fullName evidence="1">Uncharacterized protein</fullName>
    </submittedName>
</protein>